<accession>R8BE83</accession>
<organism evidence="1 2">
    <name type="scientific">Phaeoacremonium minimum (strain UCR-PA7)</name>
    <name type="common">Esca disease fungus</name>
    <name type="synonym">Togninia minima</name>
    <dbReference type="NCBI Taxonomy" id="1286976"/>
    <lineage>
        <taxon>Eukaryota</taxon>
        <taxon>Fungi</taxon>
        <taxon>Dikarya</taxon>
        <taxon>Ascomycota</taxon>
        <taxon>Pezizomycotina</taxon>
        <taxon>Sordariomycetes</taxon>
        <taxon>Sordariomycetidae</taxon>
        <taxon>Togniniales</taxon>
        <taxon>Togniniaceae</taxon>
        <taxon>Phaeoacremonium</taxon>
    </lineage>
</organism>
<reference evidence="2" key="1">
    <citation type="journal article" date="2013" name="Genome Announc.">
        <title>Draft genome sequence of the ascomycete Phaeoacremonium aleophilum strain UCR-PA7, a causal agent of the esca disease complex in grapevines.</title>
        <authorList>
            <person name="Blanco-Ulate B."/>
            <person name="Rolshausen P."/>
            <person name="Cantu D."/>
        </authorList>
    </citation>
    <scope>NUCLEOTIDE SEQUENCE [LARGE SCALE GENOMIC DNA]</scope>
    <source>
        <strain evidence="2">UCR-PA7</strain>
    </source>
</reference>
<name>R8BE83_PHAM7</name>
<dbReference type="EMBL" id="KB933264">
    <property type="protein sequence ID" value="EON97619.1"/>
    <property type="molecule type" value="Genomic_DNA"/>
</dbReference>
<protein>
    <submittedName>
        <fullName evidence="1">Putative sh3 domain-containing protein</fullName>
    </submittedName>
</protein>
<keyword evidence="2" id="KW-1185">Reference proteome</keyword>
<dbReference type="KEGG" id="tmn:UCRPA7_6848"/>
<evidence type="ECO:0000313" key="2">
    <source>
        <dbReference type="Proteomes" id="UP000014074"/>
    </source>
</evidence>
<dbReference type="HOGENOM" id="CLU_2308016_0_0_1"/>
<gene>
    <name evidence="1" type="ORF">UCRPA7_6848</name>
</gene>
<proteinExistence type="predicted"/>
<dbReference type="AlphaFoldDB" id="R8BE83"/>
<sequence>MDEAIGDLVLGPFREIVTQGNTAIENAREAGNEQMLKAAQALVKEGERALKKIEPLCRKTFDEFAANFVNALKDNGAVYLKSELKIIVMPANKSRGDIPI</sequence>
<evidence type="ECO:0000313" key="1">
    <source>
        <dbReference type="EMBL" id="EON97619.1"/>
    </source>
</evidence>
<dbReference type="OrthoDB" id="5243589at2759"/>
<dbReference type="RefSeq" id="XP_007917575.1">
    <property type="nucleotide sequence ID" value="XM_007919384.1"/>
</dbReference>
<dbReference type="GeneID" id="19327547"/>
<dbReference type="Proteomes" id="UP000014074">
    <property type="component" value="Unassembled WGS sequence"/>
</dbReference>